<name>A0ABV8MTA7_9NEIS</name>
<feature type="transmembrane region" description="Helical" evidence="1">
    <location>
        <begin position="210"/>
        <end position="233"/>
    </location>
</feature>
<dbReference type="Proteomes" id="UP001595791">
    <property type="component" value="Unassembled WGS sequence"/>
</dbReference>
<accession>A0ABV8MTA7</accession>
<feature type="transmembrane region" description="Helical" evidence="1">
    <location>
        <begin position="53"/>
        <end position="70"/>
    </location>
</feature>
<keyword evidence="1" id="KW-0472">Membrane</keyword>
<dbReference type="EMBL" id="JBHSBU010000001">
    <property type="protein sequence ID" value="MFC4160373.1"/>
    <property type="molecule type" value="Genomic_DNA"/>
</dbReference>
<protein>
    <submittedName>
        <fullName evidence="2">DUF4184 family protein</fullName>
    </submittedName>
</protein>
<sequence length="241" mass="26473">MPFTLSHAAAALPLARCCPRRLCLTALMVGSTAPDLPYFVGLLSLAADCHYRLHGLLLAWAIAWLGWWLWCGARPLLLPLLPAPYAGLLATADCPRGGVRVGLSLLLGAATHLFWDHFTHGGGLAVRWFTLLAEPLAGAPLYRWLQHGSTIVGLLALGLWWAGLARRRGYSAWPRWQPRPLRFVALITVLTLATLVLVRVWPLAVDAERHLFYAVLAACDLAALLALAAGWHLQKIKYKDK</sequence>
<evidence type="ECO:0000256" key="1">
    <source>
        <dbReference type="SAM" id="Phobius"/>
    </source>
</evidence>
<reference evidence="3" key="1">
    <citation type="journal article" date="2019" name="Int. J. Syst. Evol. Microbiol.">
        <title>The Global Catalogue of Microorganisms (GCM) 10K type strain sequencing project: providing services to taxonomists for standard genome sequencing and annotation.</title>
        <authorList>
            <consortium name="The Broad Institute Genomics Platform"/>
            <consortium name="The Broad Institute Genome Sequencing Center for Infectious Disease"/>
            <person name="Wu L."/>
            <person name="Ma J."/>
        </authorList>
    </citation>
    <scope>NUCLEOTIDE SEQUENCE [LARGE SCALE GENOMIC DNA]</scope>
    <source>
        <strain evidence="3">LMG 29894</strain>
    </source>
</reference>
<keyword evidence="1" id="KW-0812">Transmembrane</keyword>
<feature type="transmembrane region" description="Helical" evidence="1">
    <location>
        <begin position="183"/>
        <end position="204"/>
    </location>
</feature>
<evidence type="ECO:0000313" key="3">
    <source>
        <dbReference type="Proteomes" id="UP001595791"/>
    </source>
</evidence>
<comment type="caution">
    <text evidence="2">The sequence shown here is derived from an EMBL/GenBank/DDBJ whole genome shotgun (WGS) entry which is preliminary data.</text>
</comment>
<gene>
    <name evidence="2" type="ORF">ACFOW7_13595</name>
</gene>
<proteinExistence type="predicted"/>
<keyword evidence="1" id="KW-1133">Transmembrane helix</keyword>
<feature type="transmembrane region" description="Helical" evidence="1">
    <location>
        <begin position="144"/>
        <end position="162"/>
    </location>
</feature>
<organism evidence="2 3">
    <name type="scientific">Chitinimonas lacunae</name>
    <dbReference type="NCBI Taxonomy" id="1963018"/>
    <lineage>
        <taxon>Bacteria</taxon>
        <taxon>Pseudomonadati</taxon>
        <taxon>Pseudomonadota</taxon>
        <taxon>Betaproteobacteria</taxon>
        <taxon>Neisseriales</taxon>
        <taxon>Chitinibacteraceae</taxon>
        <taxon>Chitinimonas</taxon>
    </lineage>
</organism>
<keyword evidence="3" id="KW-1185">Reference proteome</keyword>
<dbReference type="InterPro" id="IPR025238">
    <property type="entry name" value="DUF4184"/>
</dbReference>
<dbReference type="Pfam" id="PF13803">
    <property type="entry name" value="DUF4184"/>
    <property type="match status" value="1"/>
</dbReference>
<dbReference type="RefSeq" id="WP_378165126.1">
    <property type="nucleotide sequence ID" value="NZ_JBHSBU010000001.1"/>
</dbReference>
<evidence type="ECO:0000313" key="2">
    <source>
        <dbReference type="EMBL" id="MFC4160373.1"/>
    </source>
</evidence>